<name>A0AAW4RIV2_XANCI</name>
<evidence type="ECO:0000313" key="2">
    <source>
        <dbReference type="Proteomes" id="UP000825388"/>
    </source>
</evidence>
<organism evidence="1 2">
    <name type="scientific">Xanthomonas citri pv. sesbaniae</name>
    <dbReference type="NCBI Taxonomy" id="473425"/>
    <lineage>
        <taxon>Bacteria</taxon>
        <taxon>Pseudomonadati</taxon>
        <taxon>Pseudomonadota</taxon>
        <taxon>Gammaproteobacteria</taxon>
        <taxon>Lysobacterales</taxon>
        <taxon>Lysobacteraceae</taxon>
        <taxon>Xanthomonas</taxon>
    </lineage>
</organism>
<protein>
    <submittedName>
        <fullName evidence="1">Uncharacterized protein</fullName>
    </submittedName>
</protein>
<dbReference type="AlphaFoldDB" id="A0AAW4RIV2"/>
<dbReference type="Proteomes" id="UP000825388">
    <property type="component" value="Unassembled WGS sequence"/>
</dbReference>
<dbReference type="EMBL" id="LOKL01000002">
    <property type="protein sequence ID" value="MBZ3922874.1"/>
    <property type="molecule type" value="Genomic_DNA"/>
</dbReference>
<comment type="caution">
    <text evidence="1">The sequence shown here is derived from an EMBL/GenBank/DDBJ whole genome shotgun (WGS) entry which is preliminary data.</text>
</comment>
<gene>
    <name evidence="1" type="ORF">Xseb_04115</name>
</gene>
<sequence length="100" mass="11683">MACRWETSHDPHPLGRGLDAILQHDLAGMPRQITDAARLHRYQCACQLRRTQLSPEAREIDQLREQFGRNFQTAWRNGQRPDLTQMPQRFAAIDKEHNHA</sequence>
<proteinExistence type="predicted"/>
<reference evidence="1" key="1">
    <citation type="submission" date="2015-12" db="EMBL/GenBank/DDBJ databases">
        <authorList>
            <person name="Bansal K."/>
            <person name="Midha S."/>
            <person name="Patil P.B."/>
        </authorList>
    </citation>
    <scope>NUCLEOTIDE SEQUENCE</scope>
    <source>
        <strain evidence="1">LMG867</strain>
    </source>
</reference>
<evidence type="ECO:0000313" key="1">
    <source>
        <dbReference type="EMBL" id="MBZ3922874.1"/>
    </source>
</evidence>
<dbReference type="RefSeq" id="WP_089112164.1">
    <property type="nucleotide sequence ID" value="NZ_LOKL01000002.1"/>
</dbReference>
<accession>A0AAW4RIV2</accession>